<proteinExistence type="predicted"/>
<dbReference type="GO" id="GO:0034498">
    <property type="term" value="P:early endosome to Golgi transport"/>
    <property type="evidence" value="ECO:0007669"/>
    <property type="project" value="TreeGrafter"/>
</dbReference>
<feature type="compositionally biased region" description="Low complexity" evidence="4">
    <location>
        <begin position="113"/>
        <end position="126"/>
    </location>
</feature>
<feature type="domain" description="TRAPPC10/Trs130 N-terminal" evidence="6">
    <location>
        <begin position="11"/>
        <end position="328"/>
    </location>
</feature>
<dbReference type="PANTHER" id="PTHR13251">
    <property type="entry name" value="EPILEPSY HOLOPROSENCEPHALY CANDIDATE 1/TMEM1"/>
    <property type="match status" value="1"/>
</dbReference>
<dbReference type="InterPro" id="IPR056913">
    <property type="entry name" value="TRAPPC10/Trs130_N"/>
</dbReference>
<dbReference type="GO" id="GO:1990071">
    <property type="term" value="C:TRAPPII protein complex"/>
    <property type="evidence" value="ECO:0007669"/>
    <property type="project" value="InterPro"/>
</dbReference>
<evidence type="ECO:0000259" key="7">
    <source>
        <dbReference type="Pfam" id="PF23274"/>
    </source>
</evidence>
<gene>
    <name evidence="8" type="ORF">PV04_03907</name>
</gene>
<feature type="domain" description="TRAPPC10/Trs130 C-terminal" evidence="5">
    <location>
        <begin position="1244"/>
        <end position="1374"/>
    </location>
</feature>
<feature type="region of interest" description="Disordered" evidence="4">
    <location>
        <begin position="111"/>
        <end position="130"/>
    </location>
</feature>
<dbReference type="STRING" id="5601.A0A0D2FIN9"/>
<evidence type="ECO:0000313" key="9">
    <source>
        <dbReference type="Proteomes" id="UP000054266"/>
    </source>
</evidence>
<keyword evidence="2" id="KW-0813">Transport</keyword>
<dbReference type="Proteomes" id="UP000054266">
    <property type="component" value="Unassembled WGS sequence"/>
</dbReference>
<organism evidence="8 9">
    <name type="scientific">Phialophora macrospora</name>
    <dbReference type="NCBI Taxonomy" id="1851006"/>
    <lineage>
        <taxon>Eukaryota</taxon>
        <taxon>Fungi</taxon>
        <taxon>Dikarya</taxon>
        <taxon>Ascomycota</taxon>
        <taxon>Pezizomycotina</taxon>
        <taxon>Eurotiomycetes</taxon>
        <taxon>Chaetothyriomycetidae</taxon>
        <taxon>Chaetothyriales</taxon>
        <taxon>Herpotrichiellaceae</taxon>
        <taxon>Phialophora</taxon>
    </lineage>
</organism>
<evidence type="ECO:0008006" key="10">
    <source>
        <dbReference type="Google" id="ProtNLM"/>
    </source>
</evidence>
<keyword evidence="3" id="KW-0333">Golgi apparatus</keyword>
<protein>
    <recommendedName>
        <fullName evidence="10">Trafficking protein particle complex subunit 11 domain-containing protein</fullName>
    </recommendedName>
</protein>
<dbReference type="EMBL" id="KN846958">
    <property type="protein sequence ID" value="KIW67928.1"/>
    <property type="molecule type" value="Genomic_DNA"/>
</dbReference>
<reference evidence="8 9" key="1">
    <citation type="submission" date="2015-01" db="EMBL/GenBank/DDBJ databases">
        <title>The Genome Sequence of Capronia semiimmersa CBS27337.</title>
        <authorList>
            <consortium name="The Broad Institute Genomics Platform"/>
            <person name="Cuomo C."/>
            <person name="de Hoog S."/>
            <person name="Gorbushina A."/>
            <person name="Stielow B."/>
            <person name="Teixiera M."/>
            <person name="Abouelleil A."/>
            <person name="Chapman S.B."/>
            <person name="Priest M."/>
            <person name="Young S.K."/>
            <person name="Wortman J."/>
            <person name="Nusbaum C."/>
            <person name="Birren B."/>
        </authorList>
    </citation>
    <scope>NUCLEOTIDE SEQUENCE [LARGE SCALE GENOMIC DNA]</scope>
    <source>
        <strain evidence="8 9">CBS 27337</strain>
    </source>
</reference>
<dbReference type="PANTHER" id="PTHR13251:SF3">
    <property type="entry name" value="TRAFFICKING PROTEIN PARTICLE COMPLEX SUBUNIT 10"/>
    <property type="match status" value="1"/>
</dbReference>
<dbReference type="GO" id="GO:0005829">
    <property type="term" value="C:cytosol"/>
    <property type="evidence" value="ECO:0007669"/>
    <property type="project" value="GOC"/>
</dbReference>
<dbReference type="Pfam" id="PF12584">
    <property type="entry name" value="TRAPPC10"/>
    <property type="match status" value="1"/>
</dbReference>
<name>A0A0D2FIN9_9EURO</name>
<accession>A0A0D2FIN9</accession>
<evidence type="ECO:0000259" key="6">
    <source>
        <dbReference type="Pfam" id="PF23036"/>
    </source>
</evidence>
<evidence type="ECO:0000256" key="2">
    <source>
        <dbReference type="ARBA" id="ARBA00022448"/>
    </source>
</evidence>
<dbReference type="InterPro" id="IPR055505">
    <property type="entry name" value="DUF7077"/>
</dbReference>
<dbReference type="Pfam" id="PF23036">
    <property type="entry name" value="TRAPPC10_1st"/>
    <property type="match status" value="1"/>
</dbReference>
<sequence length="1407" mass="157533">MDETDTSVTTNSKVIIQCTDPNDLFDRVEPRLSARSPLRNLHWKAPNRPLRSIAHLNISLTREDKSAGAQSNIRRHQIPGLRETPYVKLLLVRCDDKETYKEKVRKEVRQWVKSQTPSGDSKSSSKSQEDHDASEWLVLHVVLPNTPAASQAKSLKHISLEASESTDSVNSKSKWPGKGSSTIFDKLRADVSSSKSTINRVAQVRLLEQGDKSTALTPSELEEQWQDLVDSLKSCILRSFDARVAQYESDIRERDSQRHLPGWNFCTFFVLKEGLARGFENLGLLDDALGVYEELSLGLDALVKEQARDDFNDDSGALLTFSRESKALLRTALDSETHAAQPMSLDLPIDLKHILNADRDHFPFDADKKNYRKLILSNEVSALDLRIYLFTREVEILNRKARAGSTKGSQSSKAGVDPVILADLVERATQFISLAGRTLRFELYHAWGGQEGLSEEELHNQRTVTGNIVCTWQWRAVMQILTQVMPALGFDDEHDTQALSLDAVELSQNADSDPGKHIPEFAGSSSRMSLGPERSPSRERSQERAKRNSIMPNGTSYKQSTTAHPGFRRLALWISKLALMARHLLENLEATKPWVVNMTQLASNLDHHRTSNVPNGEPNAEETDDHISPPEVLAGLGSTTLKAAGSSKQSFTNLYLILSIFSYRTLSGTGHKATSQQILTDLVGIEYSQGNYVIAARYLHSIIGPLPRFSYRVSEGYLLRIYADCLRNLERPSEYARCLISCLHSTPSEASTKPSSALNQYYIDELFRVLPTIPATTLPAASLFHITTVSRTISPLERRDGFSVSIDISCLPGICTPPIKELKLRLVTKDGNEPRFIVLTLIEEVAITAASTTVTLETPVTTRGWYVPDDVELSIGNLRLLHHFKSGQDDESGRSEDSPNHLSAVVPLLVYPSYRSFGVKMYPFPIIHLAEARRLLLQVRPGYNNIKQCKLRLRTATAGLRLNIHDSKLVDERRKSVCLSTAREGNAMLIIMNDLGPESVTDVEIPYSMEVASEPSVTLRVEANYETNEGMFTFHDTLFVKVILPVTVNVQDVFRRDFTYSKFTISPSTMVPLRLIGCKLDENEFYHLVTGGSFDEPFVVFPKHPANWTVRLIPKRKNTSGTAGRMTLIVDFQSLDGVVFAILETHFTQELLRTDHGFAARLLASHLVERVRSTWTEQDVEVAGLLQEFEVWKMEDMEWPSVLCAFDRDTRANIETWLRDWHSRTPRIKFSASKVPQRRLKLFVDVPQRPILVLASLDLNLSTTTNSTAAVGQPIMAELVITVEDRVDFELEGSFELVAPSDSWLVGGRRKGNVRLTQQPLRMPLVMFPQHIGHLLIPTITVRCRRRAANSGKEEWIDVLSDLQNPTHGRSVLVTPDLRGTTVDVFGAIPDDGVGRLMASESRGGVG</sequence>
<evidence type="ECO:0000256" key="1">
    <source>
        <dbReference type="ARBA" id="ARBA00004555"/>
    </source>
</evidence>
<dbReference type="GO" id="GO:0006891">
    <property type="term" value="P:intra-Golgi vesicle-mediated transport"/>
    <property type="evidence" value="ECO:0007669"/>
    <property type="project" value="TreeGrafter"/>
</dbReference>
<evidence type="ECO:0000256" key="4">
    <source>
        <dbReference type="SAM" id="MobiDB-lite"/>
    </source>
</evidence>
<comment type="subcellular location">
    <subcellularLocation>
        <location evidence="1">Golgi apparatus</location>
    </subcellularLocation>
</comment>
<evidence type="ECO:0000256" key="3">
    <source>
        <dbReference type="ARBA" id="ARBA00023034"/>
    </source>
</evidence>
<dbReference type="Pfam" id="PF23274">
    <property type="entry name" value="DUF7077"/>
    <property type="match status" value="1"/>
</dbReference>
<evidence type="ECO:0000259" key="5">
    <source>
        <dbReference type="Pfam" id="PF12584"/>
    </source>
</evidence>
<dbReference type="InterPro" id="IPR022233">
    <property type="entry name" value="TRAPPC10/Trs130_C"/>
</dbReference>
<dbReference type="Pfam" id="PF24965">
    <property type="entry name" value="TRS130_4HB"/>
    <property type="match status" value="1"/>
</dbReference>
<feature type="compositionally biased region" description="Basic and acidic residues" evidence="4">
    <location>
        <begin position="535"/>
        <end position="546"/>
    </location>
</feature>
<keyword evidence="9" id="KW-1185">Reference proteome</keyword>
<feature type="region of interest" description="Disordered" evidence="4">
    <location>
        <begin position="508"/>
        <end position="562"/>
    </location>
</feature>
<feature type="region of interest" description="Disordered" evidence="4">
    <location>
        <begin position="607"/>
        <end position="626"/>
    </location>
</feature>
<dbReference type="HOGENOM" id="CLU_001428_1_1_1"/>
<feature type="domain" description="DUF7077" evidence="7">
    <location>
        <begin position="915"/>
        <end position="1039"/>
    </location>
</feature>
<feature type="compositionally biased region" description="Polar residues" evidence="4">
    <location>
        <begin position="550"/>
        <end position="562"/>
    </location>
</feature>
<dbReference type="InterPro" id="IPR045126">
    <property type="entry name" value="TRAPPC10/Trs130"/>
</dbReference>
<evidence type="ECO:0000313" key="8">
    <source>
        <dbReference type="EMBL" id="KIW67928.1"/>
    </source>
</evidence>